<accession>A0A2H0YTQ3</accession>
<protein>
    <recommendedName>
        <fullName evidence="4">Nucleoid-associated protein</fullName>
    </recommendedName>
</protein>
<dbReference type="Gene3D" id="3.30.1310.10">
    <property type="entry name" value="Nucleoid-associated protein YbaB-like domain"/>
    <property type="match status" value="1"/>
</dbReference>
<dbReference type="Proteomes" id="UP000228711">
    <property type="component" value="Unassembled WGS sequence"/>
</dbReference>
<reference evidence="3" key="1">
    <citation type="submission" date="2017-09" db="EMBL/GenBank/DDBJ databases">
        <title>Depth-based differentiation of microbial function through sediment-hosted aquifers and enrichment of novel symbionts in the deep terrestrial subsurface.</title>
        <authorList>
            <person name="Probst A.J."/>
            <person name="Ladd B."/>
            <person name="Jarett J.K."/>
            <person name="Geller-Mcgrath D.E."/>
            <person name="Sieber C.M.K."/>
            <person name="Emerson J.B."/>
            <person name="Anantharaman K."/>
            <person name="Thomas B.C."/>
            <person name="Malmstrom R."/>
            <person name="Stieglmeier M."/>
            <person name="Klingl A."/>
            <person name="Woyke T."/>
            <person name="Ryan C.M."/>
            <person name="Banfield J.F."/>
        </authorList>
    </citation>
    <scope>NUCLEOTIDE SEQUENCE [LARGE SCALE GENOMIC DNA]</scope>
</reference>
<name>A0A2H0YTQ3_9BACT</name>
<dbReference type="AlphaFoldDB" id="A0A2H0YTQ3"/>
<dbReference type="GO" id="GO:0003677">
    <property type="term" value="F:DNA binding"/>
    <property type="evidence" value="ECO:0007669"/>
    <property type="project" value="InterPro"/>
</dbReference>
<keyword evidence="1" id="KW-0175">Coiled coil</keyword>
<gene>
    <name evidence="2" type="ORF">COT25_02000</name>
</gene>
<dbReference type="SUPFAM" id="SSF82607">
    <property type="entry name" value="YbaB-like"/>
    <property type="match status" value="1"/>
</dbReference>
<comment type="caution">
    <text evidence="2">The sequence shown here is derived from an EMBL/GenBank/DDBJ whole genome shotgun (WGS) entry which is preliminary data.</text>
</comment>
<dbReference type="InterPro" id="IPR004401">
    <property type="entry name" value="YbaB/EbfC"/>
</dbReference>
<dbReference type="InterPro" id="IPR036894">
    <property type="entry name" value="YbaB-like_sf"/>
</dbReference>
<dbReference type="EMBL" id="PEXV01000069">
    <property type="protein sequence ID" value="PIS41659.1"/>
    <property type="molecule type" value="Genomic_DNA"/>
</dbReference>
<evidence type="ECO:0000313" key="2">
    <source>
        <dbReference type="EMBL" id="PIS41659.1"/>
    </source>
</evidence>
<feature type="coiled-coil region" evidence="1">
    <location>
        <begin position="3"/>
        <end position="30"/>
    </location>
</feature>
<proteinExistence type="predicted"/>
<evidence type="ECO:0000256" key="1">
    <source>
        <dbReference type="SAM" id="Coils"/>
    </source>
</evidence>
<sequence>MSMFSKIKEINDLRSQAKELENALSQLSITQTSSDESVRVTMTAKMEVTELTIAPETSAEIIKETINAAIIAAQRKAAEHMRTSGGLNFPGLS</sequence>
<evidence type="ECO:0000313" key="3">
    <source>
        <dbReference type="Proteomes" id="UP000228711"/>
    </source>
</evidence>
<organism evidence="2 3">
    <name type="scientific">Candidatus Kerfeldbacteria bacterium CG08_land_8_20_14_0_20_42_7</name>
    <dbReference type="NCBI Taxonomy" id="2014245"/>
    <lineage>
        <taxon>Bacteria</taxon>
        <taxon>Candidatus Kerfeldiibacteriota</taxon>
    </lineage>
</organism>
<evidence type="ECO:0008006" key="4">
    <source>
        <dbReference type="Google" id="ProtNLM"/>
    </source>
</evidence>
<dbReference type="Pfam" id="PF02575">
    <property type="entry name" value="YbaB_DNA_bd"/>
    <property type="match status" value="1"/>
</dbReference>